<dbReference type="Gene3D" id="3.10.330.20">
    <property type="match status" value="1"/>
</dbReference>
<evidence type="ECO:0000256" key="3">
    <source>
        <dbReference type="ARBA" id="ARBA00022603"/>
    </source>
</evidence>
<evidence type="ECO:0000256" key="4">
    <source>
        <dbReference type="ARBA" id="ARBA00022679"/>
    </source>
</evidence>
<evidence type="ECO:0000313" key="11">
    <source>
        <dbReference type="Proteomes" id="UP000290189"/>
    </source>
</evidence>
<evidence type="ECO:0000313" key="10">
    <source>
        <dbReference type="EMBL" id="SPQ96614.1"/>
    </source>
</evidence>
<keyword evidence="4" id="KW-0808">Transferase</keyword>
<dbReference type="SUPFAM" id="SSF53335">
    <property type="entry name" value="S-adenosyl-L-methionine-dependent methyltransferases"/>
    <property type="match status" value="1"/>
</dbReference>
<organism evidence="10 11">
    <name type="scientific">Plasmodiophora brassicae</name>
    <name type="common">Clubroot disease agent</name>
    <dbReference type="NCBI Taxonomy" id="37360"/>
    <lineage>
        <taxon>Eukaryota</taxon>
        <taxon>Sar</taxon>
        <taxon>Rhizaria</taxon>
        <taxon>Endomyxa</taxon>
        <taxon>Phytomyxea</taxon>
        <taxon>Plasmodiophorida</taxon>
        <taxon>Plasmodiophoridae</taxon>
        <taxon>Plasmodiophora</taxon>
    </lineage>
</organism>
<dbReference type="AlphaFoldDB" id="A0A3P3Y917"/>
<dbReference type="EMBL" id="OVEO01000006">
    <property type="protein sequence ID" value="SPQ96614.1"/>
    <property type="molecule type" value="Genomic_DNA"/>
</dbReference>
<dbReference type="InterPro" id="IPR049470">
    <property type="entry name" value="TRM61_C"/>
</dbReference>
<dbReference type="Gene3D" id="3.40.50.150">
    <property type="entry name" value="Vaccinia Virus protein VP39"/>
    <property type="match status" value="1"/>
</dbReference>
<proteinExistence type="predicted"/>
<dbReference type="Pfam" id="PF08704">
    <property type="entry name" value="GCD14"/>
    <property type="match status" value="1"/>
</dbReference>
<evidence type="ECO:0000256" key="7">
    <source>
        <dbReference type="ARBA" id="ARBA00023242"/>
    </source>
</evidence>
<evidence type="ECO:0000256" key="8">
    <source>
        <dbReference type="SAM" id="MobiDB-lite"/>
    </source>
</evidence>
<keyword evidence="5" id="KW-0949">S-adenosyl-L-methionine</keyword>
<dbReference type="GO" id="GO:0160107">
    <property type="term" value="F:tRNA (adenine(58)-N1)-methyltransferase activity"/>
    <property type="evidence" value="ECO:0007669"/>
    <property type="project" value="UniProtKB-EC"/>
</dbReference>
<evidence type="ECO:0000256" key="6">
    <source>
        <dbReference type="ARBA" id="ARBA00022694"/>
    </source>
</evidence>
<dbReference type="PANTHER" id="PTHR12133">
    <property type="entry name" value="TRNA (ADENINE(58)-N(1))-METHYLTRANSFERASE"/>
    <property type="match status" value="1"/>
</dbReference>
<feature type="region of interest" description="Disordered" evidence="8">
    <location>
        <begin position="41"/>
        <end position="63"/>
    </location>
</feature>
<dbReference type="PANTHER" id="PTHR12133:SF2">
    <property type="entry name" value="TRNA (ADENINE(58)-N(1))-METHYLTRANSFERASE CATALYTIC SUBUNIT TRMT61A"/>
    <property type="match status" value="1"/>
</dbReference>
<accession>A0A3P3Y917</accession>
<dbReference type="PROSITE" id="PS51257">
    <property type="entry name" value="PROKAR_LIPOPROTEIN"/>
    <property type="match status" value="1"/>
</dbReference>
<keyword evidence="6" id="KW-0819">tRNA processing</keyword>
<keyword evidence="10" id="KW-0496">Mitochondrion</keyword>
<dbReference type="PROSITE" id="PS51620">
    <property type="entry name" value="SAM_TRM61"/>
    <property type="match status" value="1"/>
</dbReference>
<sequence length="412" mass="44780">MREQAGVGRCAAAAWSPHTSTGCTRSIPALVLHLQCSRRTPRRSPSLFSGSTASGMQDPAVQGGNGEPVPALAYSSLCGVVPSSSEDVQRFRSGRTIVRKRKVAAGDLVIVFENFSSMSYVTMKPGTITSNRRGHFHHDDIIGVEYGSMVIARKGSGDGSRSQRRSKATAGWVVILQPSPDLWTLSLKHRTQILYEADIAMILLHLEIRSGAVVVESGTGSCSLSTSLARAIAPTGRLFTYEFNAERFEQAVRDLKTMGLDHLVTCTHRNVVQDGFRIDSTEVAADAVFLDLPCPWDAIVHADAVLVPYGKICCFSPCIEQVQRTCATLRERSYVEIVTIECLRRTFDTVLVDFPVAGFASAGDGAEPSPATPHVGRKRQRTDTSVIVSKPFPSTRGHTGYLTFARKPLGRQ</sequence>
<keyword evidence="7" id="KW-0539">Nucleus</keyword>
<dbReference type="Proteomes" id="UP000290189">
    <property type="component" value="Unassembled WGS sequence"/>
</dbReference>
<protein>
    <recommendedName>
        <fullName evidence="2">tRNA (adenine(58)-N(1))-methyltransferase</fullName>
        <ecNumber evidence="2">2.1.1.220</ecNumber>
    </recommendedName>
</protein>
<dbReference type="GO" id="GO:0005634">
    <property type="term" value="C:nucleus"/>
    <property type="evidence" value="ECO:0007669"/>
    <property type="project" value="UniProtKB-SubCell"/>
</dbReference>
<evidence type="ECO:0000256" key="1">
    <source>
        <dbReference type="ARBA" id="ARBA00004123"/>
    </source>
</evidence>
<dbReference type="GO" id="GO:0030488">
    <property type="term" value="P:tRNA methylation"/>
    <property type="evidence" value="ECO:0007669"/>
    <property type="project" value="InterPro"/>
</dbReference>
<evidence type="ECO:0000256" key="5">
    <source>
        <dbReference type="ARBA" id="ARBA00022691"/>
    </source>
</evidence>
<dbReference type="EC" id="2.1.1.220" evidence="2"/>
<feature type="compositionally biased region" description="Polar residues" evidence="8">
    <location>
        <begin position="46"/>
        <end position="55"/>
    </location>
</feature>
<name>A0A3P3Y917_PLABS</name>
<evidence type="ECO:0000259" key="9">
    <source>
        <dbReference type="Pfam" id="PF08704"/>
    </source>
</evidence>
<dbReference type="Pfam" id="PF14801">
    <property type="entry name" value="TrmI-like_N"/>
    <property type="match status" value="1"/>
</dbReference>
<keyword evidence="3" id="KW-0489">Methyltransferase</keyword>
<dbReference type="InterPro" id="IPR014816">
    <property type="entry name" value="tRNA_MeTrfase_Gcd14"/>
</dbReference>
<gene>
    <name evidence="10" type="ORF">PLBR_LOCUS3829</name>
</gene>
<comment type="subcellular location">
    <subcellularLocation>
        <location evidence="1">Nucleus</location>
    </subcellularLocation>
</comment>
<reference evidence="10 11" key="1">
    <citation type="submission" date="2018-03" db="EMBL/GenBank/DDBJ databases">
        <authorList>
            <person name="Fogelqvist J."/>
        </authorList>
    </citation>
    <scope>NUCLEOTIDE SEQUENCE [LARGE SCALE GENOMIC DNA]</scope>
</reference>
<evidence type="ECO:0000256" key="2">
    <source>
        <dbReference type="ARBA" id="ARBA00012796"/>
    </source>
</evidence>
<geneLocation type="mitochondrion" evidence="10"/>
<feature type="domain" description="tRNA (adenine(58)-N(1))-methyltransferase catalytic subunit TRM61 C-terminal" evidence="9">
    <location>
        <begin position="171"/>
        <end position="407"/>
    </location>
</feature>
<dbReference type="GO" id="GO:0031515">
    <property type="term" value="C:tRNA (m1A) methyltransferase complex"/>
    <property type="evidence" value="ECO:0007669"/>
    <property type="project" value="InterPro"/>
</dbReference>
<dbReference type="InterPro" id="IPR029063">
    <property type="entry name" value="SAM-dependent_MTases_sf"/>
</dbReference>